<dbReference type="HOGENOM" id="CLU_015181_0_0_11"/>
<name>I3WK23_BIFBI</name>
<dbReference type="EMBL" id="CP001361">
    <property type="protein sequence ID" value="AFL05236.1"/>
    <property type="molecule type" value="Genomic_DNA"/>
</dbReference>
<evidence type="ECO:0000313" key="4">
    <source>
        <dbReference type="Proteomes" id="UP000006173"/>
    </source>
</evidence>
<keyword evidence="1" id="KW-0472">Membrane</keyword>
<dbReference type="Proteomes" id="UP000006173">
    <property type="component" value="Chromosome"/>
</dbReference>
<evidence type="ECO:0000259" key="2">
    <source>
        <dbReference type="PROSITE" id="PS50222"/>
    </source>
</evidence>
<dbReference type="PATRIC" id="fig|484020.3.peg.1629"/>
<keyword evidence="1" id="KW-0812">Transmembrane</keyword>
<dbReference type="AlphaFoldDB" id="I3WK23"/>
<feature type="domain" description="EF-hand" evidence="2">
    <location>
        <begin position="188"/>
        <end position="206"/>
    </location>
</feature>
<gene>
    <name evidence="3" type="ORF">BBB_1646</name>
</gene>
<dbReference type="RefSeq" id="WP_014760670.1">
    <property type="nucleotide sequence ID" value="NC_017999.1"/>
</dbReference>
<accession>I3WK23</accession>
<evidence type="ECO:0000256" key="1">
    <source>
        <dbReference type="SAM" id="Phobius"/>
    </source>
</evidence>
<evidence type="ECO:0000313" key="3">
    <source>
        <dbReference type="EMBL" id="AFL05236.1"/>
    </source>
</evidence>
<dbReference type="KEGG" id="bbf:BBB_1646"/>
<dbReference type="GO" id="GO:0005509">
    <property type="term" value="F:calcium ion binding"/>
    <property type="evidence" value="ECO:0007669"/>
    <property type="project" value="InterPro"/>
</dbReference>
<dbReference type="PROSITE" id="PS50222">
    <property type="entry name" value="EF_HAND_2"/>
    <property type="match status" value="1"/>
</dbReference>
<sequence length="825" mass="86694">MSVRITGNSDDAVKAFQKATSKAAAFGSFMGGVALKGVTALWNTVKGFAGDVANMSDSTDKFVSTMNFAGIDTGNIEKASKAARDYADRTVYDLSTIQNTTAQLAANGISDYTGLTEAAGNLNAVAGGNADTFKSVAMVLTQTAGAGKLTTENWNQLADAIPGASGKLQEAMKANGAYTGNFRDAMADGQITADEFNQALKQLGMSQVAKEAASSTKTMEGALGNLEASITGGLTDAFNIIKPTVTSALTSAADTVTWFSGKATGAIKGLMAFIGSGDITGDLLRAFGIEEDNPILGFLLDLRTQAVDTFATAKRNVGDFINGFMATGPVQAAMDLFSRLGDTVAGLVGGGKAVAGEFLQVFESMGAGLGGAAGMGDKLGAAFNGALQVVGFVVDKLGAFGDWVAEHADPISAALVGIGAGFAAFKTYTAVATVVDMLKGFSLATEVAAAKQWLLNAAMNANPVLLVVTAISALVAALAWFFTQTETGRQLWQQFMDWLATIWQNVQEAWQTVWNAISQFLTDTWNAITAFMEPIIAGITQFITDNMDTIQAIWQGVWGAISTYFTGIWNGIKICVETVINVIRGIIQTVTAVINGDWQGAWNGIKSIFTGIWDGMKAFVKNALDTIKGVIVNVLAAVGADWRGVWNNIGNFFTGIWNGMRNAASNGVNQVVDFVRGLPQRILDALGNVGDLLWNAGASILSGFLNGLKSTWSKVTGWIGGIGDWIKDHKGPISYDRRLLVPAGNAIMTGFAQGLQSGFDSTVRGTIGTVNRRLASTSLAIGMAGVSGSTVVNKYEITVSGIVTDPDATAKQIIRLIERREKSRR</sequence>
<dbReference type="InterPro" id="IPR002048">
    <property type="entry name" value="EF_hand_dom"/>
</dbReference>
<dbReference type="NCBIfam" id="TIGR02675">
    <property type="entry name" value="tape_meas_nterm"/>
    <property type="match status" value="1"/>
</dbReference>
<organism evidence="3 4">
    <name type="scientific">Bifidobacterium bifidum BGN4</name>
    <dbReference type="NCBI Taxonomy" id="484020"/>
    <lineage>
        <taxon>Bacteria</taxon>
        <taxon>Bacillati</taxon>
        <taxon>Actinomycetota</taxon>
        <taxon>Actinomycetes</taxon>
        <taxon>Bifidobacteriales</taxon>
        <taxon>Bifidobacteriaceae</taxon>
        <taxon>Bifidobacterium</taxon>
    </lineage>
</organism>
<dbReference type="PANTHER" id="PTHR37813:SF1">
    <property type="entry name" value="FELS-2 PROPHAGE PROTEIN"/>
    <property type="match status" value="1"/>
</dbReference>
<protein>
    <submittedName>
        <fullName evidence="3">Minor tail protein</fullName>
    </submittedName>
</protein>
<proteinExistence type="predicted"/>
<dbReference type="InterPro" id="IPR013491">
    <property type="entry name" value="Tape_meas_N"/>
</dbReference>
<dbReference type="PANTHER" id="PTHR37813">
    <property type="entry name" value="FELS-2 PROPHAGE PROTEIN"/>
    <property type="match status" value="1"/>
</dbReference>
<reference evidence="3 4" key="1">
    <citation type="journal article" date="2012" name="J. Bacteriol.">
        <title>Complete Genome Sequence of the Probiotic Bacterium Bifidobacterium bifidum Strain BGN4.</title>
        <authorList>
            <person name="Yu D.S."/>
            <person name="Jeong H."/>
            <person name="Lee D.H."/>
            <person name="Kwon S.K."/>
            <person name="Song J.Y."/>
            <person name="Kim B.K."/>
            <person name="Park M.S."/>
            <person name="Ji G.E."/>
            <person name="Oh T.K."/>
            <person name="Kim J.F."/>
        </authorList>
    </citation>
    <scope>NUCLEOTIDE SEQUENCE [LARGE SCALE GENOMIC DNA]</scope>
    <source>
        <strain evidence="3 4">BGN4</strain>
    </source>
</reference>
<dbReference type="Pfam" id="PF20155">
    <property type="entry name" value="TMP_3"/>
    <property type="match status" value="1"/>
</dbReference>
<feature type="transmembrane region" description="Helical" evidence="1">
    <location>
        <begin position="464"/>
        <end position="483"/>
    </location>
</feature>
<keyword evidence="1" id="KW-1133">Transmembrane helix</keyword>
<dbReference type="Gene3D" id="1.20.120.20">
    <property type="entry name" value="Apolipoprotein"/>
    <property type="match status" value="1"/>
</dbReference>